<keyword evidence="14" id="KW-0812">Transmembrane</keyword>
<keyword evidence="7" id="KW-0964">Secreted</keyword>
<keyword evidence="9" id="KW-0677">Repeat</keyword>
<keyword evidence="20" id="KW-1185">Reference proteome</keyword>
<evidence type="ECO:0000259" key="16">
    <source>
        <dbReference type="Pfam" id="PF00394"/>
    </source>
</evidence>
<feature type="transmembrane region" description="Helical" evidence="14">
    <location>
        <begin position="79"/>
        <end position="98"/>
    </location>
</feature>
<dbReference type="InterPro" id="IPR034288">
    <property type="entry name" value="CuRO_1_LCC"/>
</dbReference>
<feature type="transmembrane region" description="Helical" evidence="14">
    <location>
        <begin position="718"/>
        <end position="741"/>
    </location>
</feature>
<feature type="domain" description="Plastocyanin-like" evidence="17">
    <location>
        <begin position="455"/>
        <end position="547"/>
    </location>
</feature>
<feature type="signal peptide" evidence="15">
    <location>
        <begin position="1"/>
        <end position="22"/>
    </location>
</feature>
<comment type="caution">
    <text evidence="19">The sequence shown here is derived from an EMBL/GenBank/DDBJ whole genome shotgun (WGS) entry which is preliminary data.</text>
</comment>
<evidence type="ECO:0000256" key="14">
    <source>
        <dbReference type="SAM" id="Phobius"/>
    </source>
</evidence>
<evidence type="ECO:0000256" key="4">
    <source>
        <dbReference type="ARBA" id="ARBA00010609"/>
    </source>
</evidence>
<dbReference type="EC" id="1.10.3.2" evidence="5"/>
<evidence type="ECO:0000256" key="7">
    <source>
        <dbReference type="ARBA" id="ARBA00022525"/>
    </source>
</evidence>
<comment type="catalytic activity">
    <reaction evidence="1">
        <text>4 hydroquinone + O2 = 4 benzosemiquinone + 2 H2O</text>
        <dbReference type="Rhea" id="RHEA:11276"/>
        <dbReference type="ChEBI" id="CHEBI:15377"/>
        <dbReference type="ChEBI" id="CHEBI:15379"/>
        <dbReference type="ChEBI" id="CHEBI:17594"/>
        <dbReference type="ChEBI" id="CHEBI:17977"/>
        <dbReference type="EC" id="1.10.3.2"/>
    </reaction>
</comment>
<keyword evidence="12" id="KW-0325">Glycoprotein</keyword>
<dbReference type="PANTHER" id="PTHR11709">
    <property type="entry name" value="MULTI-COPPER OXIDASE"/>
    <property type="match status" value="1"/>
</dbReference>
<dbReference type="Pfam" id="PF07732">
    <property type="entry name" value="Cu-oxidase_3"/>
    <property type="match status" value="2"/>
</dbReference>
<reference evidence="20" key="1">
    <citation type="journal article" date="2019" name="Gigascience">
        <title>De novo genome assembly of the endangered Acer yangbiense, a plant species with extremely small populations endemic to Yunnan Province, China.</title>
        <authorList>
            <person name="Yang J."/>
            <person name="Wariss H.M."/>
            <person name="Tao L."/>
            <person name="Zhang R."/>
            <person name="Yun Q."/>
            <person name="Hollingsworth P."/>
            <person name="Dao Z."/>
            <person name="Luo G."/>
            <person name="Guo H."/>
            <person name="Ma Y."/>
            <person name="Sun W."/>
        </authorList>
    </citation>
    <scope>NUCLEOTIDE SEQUENCE [LARGE SCALE GENOMIC DNA]</scope>
    <source>
        <strain evidence="20">cv. Malutang</strain>
    </source>
</reference>
<dbReference type="PANTHER" id="PTHR11709:SF261">
    <property type="entry name" value="LACCASE"/>
    <property type="match status" value="1"/>
</dbReference>
<keyword evidence="15" id="KW-0732">Signal</keyword>
<dbReference type="GO" id="GO:0046274">
    <property type="term" value="P:lignin catabolic process"/>
    <property type="evidence" value="ECO:0007669"/>
    <property type="project" value="UniProtKB-KW"/>
</dbReference>
<dbReference type="GO" id="GO:0048046">
    <property type="term" value="C:apoplast"/>
    <property type="evidence" value="ECO:0007669"/>
    <property type="project" value="UniProtKB-SubCell"/>
</dbReference>
<protein>
    <recommendedName>
        <fullName evidence="5">laccase</fullName>
        <ecNumber evidence="5">1.10.3.2</ecNumber>
    </recommendedName>
</protein>
<dbReference type="InterPro" id="IPR011706">
    <property type="entry name" value="Cu-oxidase_C"/>
</dbReference>
<feature type="domain" description="Plastocyanin-like" evidence="18">
    <location>
        <begin position="31"/>
        <end position="81"/>
    </location>
</feature>
<feature type="domain" description="Plastocyanin-like" evidence="18">
    <location>
        <begin position="103"/>
        <end position="171"/>
    </location>
</feature>
<evidence type="ECO:0000259" key="18">
    <source>
        <dbReference type="Pfam" id="PF07732"/>
    </source>
</evidence>
<evidence type="ECO:0000256" key="6">
    <source>
        <dbReference type="ARBA" id="ARBA00022523"/>
    </source>
</evidence>
<feature type="transmembrane region" description="Helical" evidence="14">
    <location>
        <begin position="690"/>
        <end position="711"/>
    </location>
</feature>
<keyword evidence="8" id="KW-0479">Metal-binding</keyword>
<evidence type="ECO:0000256" key="8">
    <source>
        <dbReference type="ARBA" id="ARBA00022723"/>
    </source>
</evidence>
<gene>
    <name evidence="19" type="ORF">EZV62_022393</name>
</gene>
<evidence type="ECO:0000313" key="20">
    <source>
        <dbReference type="Proteomes" id="UP000323000"/>
    </source>
</evidence>
<evidence type="ECO:0000256" key="3">
    <source>
        <dbReference type="ARBA" id="ARBA00004271"/>
    </source>
</evidence>
<dbReference type="InterPro" id="IPR034285">
    <property type="entry name" value="CuRO_2_LCC"/>
</dbReference>
<evidence type="ECO:0000256" key="13">
    <source>
        <dbReference type="ARBA" id="ARBA00023185"/>
    </source>
</evidence>
<evidence type="ECO:0000256" key="2">
    <source>
        <dbReference type="ARBA" id="ARBA00001935"/>
    </source>
</evidence>
<dbReference type="InterPro" id="IPR008972">
    <property type="entry name" value="Cupredoxin"/>
</dbReference>
<evidence type="ECO:0000256" key="5">
    <source>
        <dbReference type="ARBA" id="ARBA00012297"/>
    </source>
</evidence>
<dbReference type="AlphaFoldDB" id="A0A5C7H8H3"/>
<dbReference type="OrthoDB" id="2121828at2759"/>
<sequence>MAFKTMSLLLLLAGLLPCFVEAEVHYHDFVVTLKNYTRLCKTKSILVVNDQFPGPTIHVRKGDTVFVNVYNYGDIGLTLHWYFFFFFFFFFFFLYSTVSQYDNVEVNRHGVKQPRNPWSDGPEYVTQCPIQPGNNFTYEVIFSSEEGTLWWHAHSDWTRSTVHGAIVIHPAEGTTSPYPQPDAEDIIILGSWYTYDVNQIVAEDLETGITLPISDAYSINGQLGDFSNCSKETTYKSSVDHGKTYLFRIINAVMSAQLFFSIAGHNMTLVNQDASYLKPVDTSYILIAPGQTMDVLVTANQSLGQYYMAAAHMYFTNKSIYTGYDKTIATAILEYNGDYDKAKAPYYPNSTLPPFSDNNAAISFRNKLRSLTDVDVPKNITTKMYIAAALNLLLFNSSGDVITTTATSLNNVTWVNPWVDVLQAYYKNMSGFYTEDFPDIPPEFYDFVSDQLPVNTTQSLMGTKVKVLEYGEEVEIVFQSSNVLNGSEDHPMHLHGYSFYTVGAGSGNFDFDEDPKSYNLVDPPFVNTASIPDEGWLSIRFRALNPGLGLVQGVKLYQCNIMDNPACMFWKHYYLCIHLCSVTQVVTSRFSTRSDIPYSVAAFKQVCTKMFSWMLSSAYQHYSLFCSTTVLPIVREYDEMIERDDIQHKRKHFPVVTARIIFSVLGFLMLGTLVYTLVTDGSPFRKELLTPWMTATLIDFYINVTALSVWVVYKESSWISAVIWIILLICFGSITTCVYIVQQLFCITCQDPLYLVLLNGRNRQV</sequence>
<keyword evidence="10" id="KW-0560">Oxidoreductase</keyword>
<evidence type="ECO:0000256" key="1">
    <source>
        <dbReference type="ARBA" id="ARBA00000349"/>
    </source>
</evidence>
<organism evidence="19 20">
    <name type="scientific">Acer yangbiense</name>
    <dbReference type="NCBI Taxonomy" id="1000413"/>
    <lineage>
        <taxon>Eukaryota</taxon>
        <taxon>Viridiplantae</taxon>
        <taxon>Streptophyta</taxon>
        <taxon>Embryophyta</taxon>
        <taxon>Tracheophyta</taxon>
        <taxon>Spermatophyta</taxon>
        <taxon>Magnoliopsida</taxon>
        <taxon>eudicotyledons</taxon>
        <taxon>Gunneridae</taxon>
        <taxon>Pentapetalae</taxon>
        <taxon>rosids</taxon>
        <taxon>malvids</taxon>
        <taxon>Sapindales</taxon>
        <taxon>Sapindaceae</taxon>
        <taxon>Hippocastanoideae</taxon>
        <taxon>Acereae</taxon>
        <taxon>Acer</taxon>
    </lineage>
</organism>
<dbReference type="Pfam" id="PF07343">
    <property type="entry name" value="DUF1475"/>
    <property type="match status" value="1"/>
</dbReference>
<evidence type="ECO:0000256" key="12">
    <source>
        <dbReference type="ARBA" id="ARBA00023180"/>
    </source>
</evidence>
<dbReference type="InterPro" id="IPR009943">
    <property type="entry name" value="DUF1475"/>
</dbReference>
<evidence type="ECO:0000256" key="10">
    <source>
        <dbReference type="ARBA" id="ARBA00023002"/>
    </source>
</evidence>
<dbReference type="Pfam" id="PF07731">
    <property type="entry name" value="Cu-oxidase_2"/>
    <property type="match status" value="1"/>
</dbReference>
<evidence type="ECO:0000256" key="15">
    <source>
        <dbReference type="SAM" id="SignalP"/>
    </source>
</evidence>
<dbReference type="CDD" id="cd13849">
    <property type="entry name" value="CuRO_1_LCC_plant"/>
    <property type="match status" value="1"/>
</dbReference>
<dbReference type="EMBL" id="VAHF01000010">
    <property type="protein sequence ID" value="TXG53224.1"/>
    <property type="molecule type" value="Genomic_DNA"/>
</dbReference>
<evidence type="ECO:0000313" key="19">
    <source>
        <dbReference type="EMBL" id="TXG53224.1"/>
    </source>
</evidence>
<comment type="subcellular location">
    <subcellularLocation>
        <location evidence="3">Secreted</location>
        <location evidence="3">Extracellular space</location>
        <location evidence="3">Apoplast</location>
    </subcellularLocation>
</comment>
<comment type="similarity">
    <text evidence="4">Belongs to the multicopper oxidase family.</text>
</comment>
<feature type="transmembrane region" description="Helical" evidence="14">
    <location>
        <begin position="656"/>
        <end position="678"/>
    </location>
</feature>
<evidence type="ECO:0000256" key="9">
    <source>
        <dbReference type="ARBA" id="ARBA00022737"/>
    </source>
</evidence>
<keyword evidence="13" id="KW-0439">Lignin degradation</keyword>
<dbReference type="SUPFAM" id="SSF49503">
    <property type="entry name" value="Cupredoxins"/>
    <property type="match status" value="3"/>
</dbReference>
<dbReference type="Pfam" id="PF00394">
    <property type="entry name" value="Cu-oxidase"/>
    <property type="match status" value="1"/>
</dbReference>
<dbReference type="Gene3D" id="2.60.40.420">
    <property type="entry name" value="Cupredoxins - blue copper proteins"/>
    <property type="match status" value="3"/>
</dbReference>
<keyword evidence="14" id="KW-0472">Membrane</keyword>
<keyword evidence="14" id="KW-1133">Transmembrane helix</keyword>
<keyword evidence="11" id="KW-0186">Copper</keyword>
<dbReference type="InterPro" id="IPR011707">
    <property type="entry name" value="Cu-oxidase-like_N"/>
</dbReference>
<dbReference type="GO" id="GO:0005507">
    <property type="term" value="F:copper ion binding"/>
    <property type="evidence" value="ECO:0007669"/>
    <property type="project" value="InterPro"/>
</dbReference>
<dbReference type="Proteomes" id="UP000323000">
    <property type="component" value="Chromosome 10"/>
</dbReference>
<dbReference type="InterPro" id="IPR045087">
    <property type="entry name" value="Cu-oxidase_fam"/>
</dbReference>
<accession>A0A5C7H8H3</accession>
<name>A0A5C7H8H3_9ROSI</name>
<evidence type="ECO:0000256" key="11">
    <source>
        <dbReference type="ARBA" id="ARBA00023008"/>
    </source>
</evidence>
<dbReference type="GO" id="GO:0052716">
    <property type="term" value="F:hydroquinone:oxygen oxidoreductase activity"/>
    <property type="evidence" value="ECO:0007669"/>
    <property type="project" value="UniProtKB-EC"/>
</dbReference>
<feature type="chain" id="PRO_5022922140" description="laccase" evidence="15">
    <location>
        <begin position="23"/>
        <end position="765"/>
    </location>
</feature>
<dbReference type="InterPro" id="IPR001117">
    <property type="entry name" value="Cu-oxidase_2nd"/>
</dbReference>
<proteinExistence type="inferred from homology"/>
<keyword evidence="6" id="KW-0052">Apoplast</keyword>
<comment type="cofactor">
    <cofactor evidence="2">
        <name>Cu cation</name>
        <dbReference type="ChEBI" id="CHEBI:23378"/>
    </cofactor>
</comment>
<feature type="domain" description="Plastocyanin-like" evidence="16">
    <location>
        <begin position="186"/>
        <end position="337"/>
    </location>
</feature>
<dbReference type="CDD" id="cd13875">
    <property type="entry name" value="CuRO_2_LCC_plant"/>
    <property type="match status" value="1"/>
</dbReference>
<evidence type="ECO:0000259" key="17">
    <source>
        <dbReference type="Pfam" id="PF07731"/>
    </source>
</evidence>